<evidence type="ECO:0000313" key="1">
    <source>
        <dbReference type="EMBL" id="KAJ4940679.1"/>
    </source>
</evidence>
<accession>A0AAD6BC12</accession>
<dbReference type="AlphaFoldDB" id="A0AAD6BC12"/>
<feature type="non-terminal residue" evidence="1">
    <location>
        <position position="75"/>
    </location>
</feature>
<protein>
    <submittedName>
        <fullName evidence="1">Uncharacterized protein</fullName>
    </submittedName>
</protein>
<evidence type="ECO:0000313" key="2">
    <source>
        <dbReference type="Proteomes" id="UP001219934"/>
    </source>
</evidence>
<feature type="non-terminal residue" evidence="1">
    <location>
        <position position="1"/>
    </location>
</feature>
<gene>
    <name evidence="1" type="ORF">JOQ06_026975</name>
</gene>
<dbReference type="EMBL" id="JAPTMU010000007">
    <property type="protein sequence ID" value="KAJ4940679.1"/>
    <property type="molecule type" value="Genomic_DNA"/>
</dbReference>
<dbReference type="Proteomes" id="UP001219934">
    <property type="component" value="Unassembled WGS sequence"/>
</dbReference>
<sequence>ASVCLDDHQAELAEMTRGQSGHATTWHQLPPTAVLAVPESSHNPTGNSICFCCSSTLIKEGWLGLQHHKTHPDRA</sequence>
<proteinExistence type="predicted"/>
<keyword evidence="2" id="KW-1185">Reference proteome</keyword>
<reference evidence="1" key="1">
    <citation type="submission" date="2022-11" db="EMBL/GenBank/DDBJ databases">
        <title>Chromosome-level genome of Pogonophryne albipinna.</title>
        <authorList>
            <person name="Jo E."/>
        </authorList>
    </citation>
    <scope>NUCLEOTIDE SEQUENCE</scope>
    <source>
        <strain evidence="1">SGF0006</strain>
        <tissue evidence="1">Muscle</tissue>
    </source>
</reference>
<name>A0AAD6BC12_9TELE</name>
<organism evidence="1 2">
    <name type="scientific">Pogonophryne albipinna</name>
    <dbReference type="NCBI Taxonomy" id="1090488"/>
    <lineage>
        <taxon>Eukaryota</taxon>
        <taxon>Metazoa</taxon>
        <taxon>Chordata</taxon>
        <taxon>Craniata</taxon>
        <taxon>Vertebrata</taxon>
        <taxon>Euteleostomi</taxon>
        <taxon>Actinopterygii</taxon>
        <taxon>Neopterygii</taxon>
        <taxon>Teleostei</taxon>
        <taxon>Neoteleostei</taxon>
        <taxon>Acanthomorphata</taxon>
        <taxon>Eupercaria</taxon>
        <taxon>Perciformes</taxon>
        <taxon>Notothenioidei</taxon>
        <taxon>Pogonophryne</taxon>
    </lineage>
</organism>
<comment type="caution">
    <text evidence="1">The sequence shown here is derived from an EMBL/GenBank/DDBJ whole genome shotgun (WGS) entry which is preliminary data.</text>
</comment>